<feature type="signal peptide" evidence="2">
    <location>
        <begin position="1"/>
        <end position="20"/>
    </location>
</feature>
<organism evidence="3 4">
    <name type="scientific">Candolleomyces eurysporus</name>
    <dbReference type="NCBI Taxonomy" id="2828524"/>
    <lineage>
        <taxon>Eukaryota</taxon>
        <taxon>Fungi</taxon>
        <taxon>Dikarya</taxon>
        <taxon>Basidiomycota</taxon>
        <taxon>Agaricomycotina</taxon>
        <taxon>Agaricomycetes</taxon>
        <taxon>Agaricomycetidae</taxon>
        <taxon>Agaricales</taxon>
        <taxon>Agaricineae</taxon>
        <taxon>Psathyrellaceae</taxon>
        <taxon>Candolleomyces</taxon>
    </lineage>
</organism>
<feature type="compositionally biased region" description="Low complexity" evidence="1">
    <location>
        <begin position="117"/>
        <end position="136"/>
    </location>
</feature>
<dbReference type="Proteomes" id="UP001140091">
    <property type="component" value="Unassembled WGS sequence"/>
</dbReference>
<evidence type="ECO:0000256" key="1">
    <source>
        <dbReference type="SAM" id="MobiDB-lite"/>
    </source>
</evidence>
<dbReference type="EMBL" id="JANBPK010001435">
    <property type="protein sequence ID" value="KAJ2923063.1"/>
    <property type="molecule type" value="Genomic_DNA"/>
</dbReference>
<keyword evidence="4" id="KW-1185">Reference proteome</keyword>
<feature type="non-terminal residue" evidence="3">
    <location>
        <position position="192"/>
    </location>
</feature>
<accession>A0A9W8MBI9</accession>
<gene>
    <name evidence="3" type="ORF">H1R20_g14032</name>
</gene>
<dbReference type="OrthoDB" id="3062033at2759"/>
<sequence length="192" mass="19488">MRYSSLILLTVGAIASQVAGSVIEARSSLEFIFRRQTNTTLCATECSTFQNYVNECQGEGCMCTTPIASALSRCVNCHYEGSAFDIDAGNHLVDHYESVCPGIPLSVTTGAGGGGPPTASATSTTSAGTTTATTASETDPIVAIEPVSITQMTIRPPTTTAGPSGTNSGQSLSAGVYSATVAVALALGAFAF</sequence>
<feature type="region of interest" description="Disordered" evidence="1">
    <location>
        <begin position="111"/>
        <end position="169"/>
    </location>
</feature>
<evidence type="ECO:0000313" key="3">
    <source>
        <dbReference type="EMBL" id="KAJ2923063.1"/>
    </source>
</evidence>
<protein>
    <submittedName>
        <fullName evidence="3">Uncharacterized protein</fullName>
    </submittedName>
</protein>
<evidence type="ECO:0000256" key="2">
    <source>
        <dbReference type="SAM" id="SignalP"/>
    </source>
</evidence>
<reference evidence="3" key="1">
    <citation type="submission" date="2022-06" db="EMBL/GenBank/DDBJ databases">
        <title>Genome Sequence of Candolleomyces eurysporus.</title>
        <authorList>
            <person name="Buettner E."/>
        </authorList>
    </citation>
    <scope>NUCLEOTIDE SEQUENCE</scope>
    <source>
        <strain evidence="3">VTCC 930004</strain>
    </source>
</reference>
<dbReference type="AlphaFoldDB" id="A0A9W8MBI9"/>
<feature type="compositionally biased region" description="Polar residues" evidence="1">
    <location>
        <begin position="148"/>
        <end position="169"/>
    </location>
</feature>
<evidence type="ECO:0000313" key="4">
    <source>
        <dbReference type="Proteomes" id="UP001140091"/>
    </source>
</evidence>
<comment type="caution">
    <text evidence="3">The sequence shown here is derived from an EMBL/GenBank/DDBJ whole genome shotgun (WGS) entry which is preliminary data.</text>
</comment>
<proteinExistence type="predicted"/>
<name>A0A9W8MBI9_9AGAR</name>
<feature type="chain" id="PRO_5040762071" evidence="2">
    <location>
        <begin position="21"/>
        <end position="192"/>
    </location>
</feature>
<keyword evidence="2" id="KW-0732">Signal</keyword>